<dbReference type="AlphaFoldDB" id="A0A0D8HBW5"/>
<name>A0A0D8HBW5_9ACTN</name>
<organism evidence="1 2">
    <name type="scientific">Acidithrix ferrooxidans</name>
    <dbReference type="NCBI Taxonomy" id="1280514"/>
    <lineage>
        <taxon>Bacteria</taxon>
        <taxon>Bacillati</taxon>
        <taxon>Actinomycetota</taxon>
        <taxon>Acidimicrobiia</taxon>
        <taxon>Acidimicrobiales</taxon>
        <taxon>Acidimicrobiaceae</taxon>
        <taxon>Acidithrix</taxon>
    </lineage>
</organism>
<proteinExistence type="predicted"/>
<keyword evidence="2" id="KW-1185">Reference proteome</keyword>
<gene>
    <name evidence="1" type="ORF">AXFE_37020</name>
</gene>
<reference evidence="1 2" key="1">
    <citation type="submission" date="2015-01" db="EMBL/GenBank/DDBJ databases">
        <title>Draft genome of the acidophilic iron oxidizer Acidithrix ferrooxidans strain Py-F3.</title>
        <authorList>
            <person name="Poehlein A."/>
            <person name="Eisen S."/>
            <person name="Schloemann M."/>
            <person name="Johnson B.D."/>
            <person name="Daniel R."/>
            <person name="Muehling M."/>
        </authorList>
    </citation>
    <scope>NUCLEOTIDE SEQUENCE [LARGE SCALE GENOMIC DNA]</scope>
    <source>
        <strain evidence="1 2">Py-F3</strain>
    </source>
</reference>
<comment type="caution">
    <text evidence="1">The sequence shown here is derived from an EMBL/GenBank/DDBJ whole genome shotgun (WGS) entry which is preliminary data.</text>
</comment>
<evidence type="ECO:0000313" key="2">
    <source>
        <dbReference type="Proteomes" id="UP000032360"/>
    </source>
</evidence>
<protein>
    <submittedName>
        <fullName evidence="1">Uncharacterized protein</fullName>
    </submittedName>
</protein>
<dbReference type="EMBL" id="JXYS01000183">
    <property type="protein sequence ID" value="KJF15455.1"/>
    <property type="molecule type" value="Genomic_DNA"/>
</dbReference>
<sequence>MSSMQSPPAKIDAMIAIAFLPTFARPGRSSRSMCKSKRSLRPSLSARVIGSINPLLETAFESSKVTIKHSKALVDACI</sequence>
<evidence type="ECO:0000313" key="1">
    <source>
        <dbReference type="EMBL" id="KJF15455.1"/>
    </source>
</evidence>
<accession>A0A0D8HBW5</accession>
<dbReference type="Proteomes" id="UP000032360">
    <property type="component" value="Unassembled WGS sequence"/>
</dbReference>